<dbReference type="GO" id="GO:0000149">
    <property type="term" value="F:SNARE binding"/>
    <property type="evidence" value="ECO:0007669"/>
    <property type="project" value="TreeGrafter"/>
</dbReference>
<dbReference type="SUPFAM" id="SSF89009">
    <property type="entry name" value="GAT-like domain"/>
    <property type="match status" value="1"/>
</dbReference>
<dbReference type="Proteomes" id="UP001153076">
    <property type="component" value="Unassembled WGS sequence"/>
</dbReference>
<dbReference type="PROSITE" id="PS50942">
    <property type="entry name" value="ENTH"/>
    <property type="match status" value="1"/>
</dbReference>
<comment type="subcellular location">
    <subcellularLocation>
        <location evidence="1">Cytoplasmic vesicle</location>
        <location evidence="1">Clathrin-coated vesicle</location>
    </subcellularLocation>
    <subcellularLocation>
        <location evidence="2">Golgi apparatus</location>
    </subcellularLocation>
    <subcellularLocation>
        <location evidence="3">Membrane</location>
        <location evidence="3">Clathrin-coated pit</location>
    </subcellularLocation>
</comment>
<proteinExistence type="predicted"/>
<name>A0A9Q1KGW3_9CARY</name>
<dbReference type="Gene3D" id="1.20.58.150">
    <property type="entry name" value="ANTH domain"/>
    <property type="match status" value="1"/>
</dbReference>
<comment type="caution">
    <text evidence="10">The sequence shown here is derived from an EMBL/GenBank/DDBJ whole genome shotgun (WGS) entry which is preliminary data.</text>
</comment>
<reference evidence="10" key="1">
    <citation type="submission" date="2022-04" db="EMBL/GenBank/DDBJ databases">
        <title>Carnegiea gigantea Genome sequencing and assembly v2.</title>
        <authorList>
            <person name="Copetti D."/>
            <person name="Sanderson M.J."/>
            <person name="Burquez A."/>
            <person name="Wojciechowski M.F."/>
        </authorList>
    </citation>
    <scope>NUCLEOTIDE SEQUENCE</scope>
    <source>
        <strain evidence="10">SGP5-SGP5p</strain>
        <tissue evidence="10">Aerial part</tissue>
    </source>
</reference>
<keyword evidence="6" id="KW-0472">Membrane</keyword>
<evidence type="ECO:0000256" key="5">
    <source>
        <dbReference type="ARBA" id="ARBA00023034"/>
    </source>
</evidence>
<dbReference type="InterPro" id="IPR045192">
    <property type="entry name" value="AP180-like"/>
</dbReference>
<dbReference type="OrthoDB" id="682511at2759"/>
<evidence type="ECO:0000256" key="8">
    <source>
        <dbReference type="ARBA" id="ARBA00023329"/>
    </source>
</evidence>
<evidence type="ECO:0000256" key="3">
    <source>
        <dbReference type="ARBA" id="ARBA00004600"/>
    </source>
</evidence>
<gene>
    <name evidence="10" type="ORF">Cgig2_008399</name>
</gene>
<accession>A0A9Q1KGW3</accession>
<dbReference type="EMBL" id="JAKOGI010000138">
    <property type="protein sequence ID" value="KAJ8442623.1"/>
    <property type="molecule type" value="Genomic_DNA"/>
</dbReference>
<dbReference type="GO" id="GO:0030136">
    <property type="term" value="C:clathrin-coated vesicle"/>
    <property type="evidence" value="ECO:0007669"/>
    <property type="project" value="UniProtKB-SubCell"/>
</dbReference>
<evidence type="ECO:0000259" key="9">
    <source>
        <dbReference type="PROSITE" id="PS50942"/>
    </source>
</evidence>
<keyword evidence="5" id="KW-0333">Golgi apparatus</keyword>
<dbReference type="AlphaFoldDB" id="A0A9Q1KGW3"/>
<evidence type="ECO:0000256" key="2">
    <source>
        <dbReference type="ARBA" id="ARBA00004555"/>
    </source>
</evidence>
<dbReference type="Pfam" id="PF07651">
    <property type="entry name" value="ANTH"/>
    <property type="match status" value="1"/>
</dbReference>
<dbReference type="InterPro" id="IPR014712">
    <property type="entry name" value="ANTH_dom_sf"/>
</dbReference>
<dbReference type="InterPro" id="IPR011417">
    <property type="entry name" value="ANTH_dom"/>
</dbReference>
<protein>
    <recommendedName>
        <fullName evidence="9">ENTH domain-containing protein</fullName>
    </recommendedName>
</protein>
<evidence type="ECO:0000256" key="7">
    <source>
        <dbReference type="ARBA" id="ARBA00023176"/>
    </source>
</evidence>
<organism evidence="10 11">
    <name type="scientific">Carnegiea gigantea</name>
    <dbReference type="NCBI Taxonomy" id="171969"/>
    <lineage>
        <taxon>Eukaryota</taxon>
        <taxon>Viridiplantae</taxon>
        <taxon>Streptophyta</taxon>
        <taxon>Embryophyta</taxon>
        <taxon>Tracheophyta</taxon>
        <taxon>Spermatophyta</taxon>
        <taxon>Magnoliopsida</taxon>
        <taxon>eudicotyledons</taxon>
        <taxon>Gunneridae</taxon>
        <taxon>Pentapetalae</taxon>
        <taxon>Caryophyllales</taxon>
        <taxon>Cactineae</taxon>
        <taxon>Cactaceae</taxon>
        <taxon>Cactoideae</taxon>
        <taxon>Echinocereeae</taxon>
        <taxon>Carnegiea</taxon>
    </lineage>
</organism>
<dbReference type="InterPro" id="IPR048050">
    <property type="entry name" value="ANTH_N_plant"/>
</dbReference>
<dbReference type="InterPro" id="IPR008942">
    <property type="entry name" value="ENTH_VHS"/>
</dbReference>
<dbReference type="SUPFAM" id="SSF48464">
    <property type="entry name" value="ENTH/VHS domain"/>
    <property type="match status" value="1"/>
</dbReference>
<dbReference type="PANTHER" id="PTHR22951:SF19">
    <property type="entry name" value="OS08G0467300 PROTEIN"/>
    <property type="match status" value="1"/>
</dbReference>
<dbReference type="GO" id="GO:0005545">
    <property type="term" value="F:1-phosphatidylinositol binding"/>
    <property type="evidence" value="ECO:0007669"/>
    <property type="project" value="InterPro"/>
</dbReference>
<dbReference type="GO" id="GO:0006900">
    <property type="term" value="P:vesicle budding from membrane"/>
    <property type="evidence" value="ECO:0007669"/>
    <property type="project" value="TreeGrafter"/>
</dbReference>
<keyword evidence="7" id="KW-0168">Coated pit</keyword>
<dbReference type="GO" id="GO:0005905">
    <property type="term" value="C:clathrin-coated pit"/>
    <property type="evidence" value="ECO:0007669"/>
    <property type="project" value="UniProtKB-SubCell"/>
</dbReference>
<evidence type="ECO:0000313" key="11">
    <source>
        <dbReference type="Proteomes" id="UP001153076"/>
    </source>
</evidence>
<dbReference type="Gene3D" id="1.25.40.90">
    <property type="match status" value="1"/>
</dbReference>
<dbReference type="CDD" id="cd16987">
    <property type="entry name" value="ANTH_N_AP180_plant"/>
    <property type="match status" value="1"/>
</dbReference>
<dbReference type="GO" id="GO:0072583">
    <property type="term" value="P:clathrin-dependent endocytosis"/>
    <property type="evidence" value="ECO:0007669"/>
    <property type="project" value="InterPro"/>
</dbReference>
<keyword evidence="4" id="KW-0254">Endocytosis</keyword>
<evidence type="ECO:0000256" key="6">
    <source>
        <dbReference type="ARBA" id="ARBA00023136"/>
    </source>
</evidence>
<dbReference type="InterPro" id="IPR013809">
    <property type="entry name" value="ENTH"/>
</dbReference>
<dbReference type="GO" id="GO:0032050">
    <property type="term" value="F:clathrin heavy chain binding"/>
    <property type="evidence" value="ECO:0007669"/>
    <property type="project" value="TreeGrafter"/>
</dbReference>
<keyword evidence="8" id="KW-0968">Cytoplasmic vesicle</keyword>
<keyword evidence="11" id="KW-1185">Reference proteome</keyword>
<dbReference type="GO" id="GO:0005546">
    <property type="term" value="F:phosphatidylinositol-4,5-bisphosphate binding"/>
    <property type="evidence" value="ECO:0007669"/>
    <property type="project" value="TreeGrafter"/>
</dbReference>
<dbReference type="GO" id="GO:0048268">
    <property type="term" value="P:clathrin coat assembly"/>
    <property type="evidence" value="ECO:0007669"/>
    <property type="project" value="InterPro"/>
</dbReference>
<evidence type="ECO:0000256" key="4">
    <source>
        <dbReference type="ARBA" id="ARBA00022583"/>
    </source>
</evidence>
<sequence length="417" mass="48074">MKKIWRRALGMLKDKNSLWITKMVRRSQRRNPCLEAAIIKATNHDDTSVDYKNAQRVFTWVRASPSFLMIFLRTLTRRVKRTKDWSVALKCLILLHGVLCTKAPGTRRIGHLPFDLSTFEDAFTLNDFAQLHPLNAFIQAYFAFSNAKSMVMAIELKEETQIARGEEYKEVKLKLVRVQRWQNLMDDVLQVKPHGNGMVNEVLVIEVMDCMIIEVFEVYSKICDGIAKALMMIYTDNVDIEEATLALDVLRKATKQGQELSKYFEFCKRIGILYATECPKIEQIPDEDFVELERIINGGGVTSSKTTMAYPKERMTGIDIKENNKLLKTVITDKWEVFDEDIIKLENENENKNGNVYRNGNEIGNEWAIIDPFASSYNFQPLIQFNPFVDYGGVHSQPIGYFETSSYISIYVVHQSQ</sequence>
<dbReference type="GO" id="GO:0005794">
    <property type="term" value="C:Golgi apparatus"/>
    <property type="evidence" value="ECO:0007669"/>
    <property type="project" value="UniProtKB-SubCell"/>
</dbReference>
<evidence type="ECO:0000313" key="10">
    <source>
        <dbReference type="EMBL" id="KAJ8442623.1"/>
    </source>
</evidence>
<feature type="domain" description="ENTH" evidence="9">
    <location>
        <begin position="26"/>
        <end position="164"/>
    </location>
</feature>
<dbReference type="PANTHER" id="PTHR22951">
    <property type="entry name" value="CLATHRIN ASSEMBLY PROTEIN"/>
    <property type="match status" value="1"/>
</dbReference>
<evidence type="ECO:0000256" key="1">
    <source>
        <dbReference type="ARBA" id="ARBA00004132"/>
    </source>
</evidence>